<evidence type="ECO:0000259" key="2">
    <source>
        <dbReference type="Pfam" id="PF13340"/>
    </source>
</evidence>
<dbReference type="Pfam" id="PF13340">
    <property type="entry name" value="DUF4096"/>
    <property type="match status" value="1"/>
</dbReference>
<dbReference type="GO" id="GO:0003677">
    <property type="term" value="F:DNA binding"/>
    <property type="evidence" value="ECO:0007669"/>
    <property type="project" value="InterPro"/>
</dbReference>
<feature type="domain" description="Insertion element IS402-like" evidence="2">
    <location>
        <begin position="43"/>
        <end position="120"/>
    </location>
</feature>
<dbReference type="InterPro" id="IPR025161">
    <property type="entry name" value="IS402-like_dom"/>
</dbReference>
<dbReference type="NCBIfam" id="NF033580">
    <property type="entry name" value="transpos_IS5_3"/>
    <property type="match status" value="1"/>
</dbReference>
<dbReference type="PANTHER" id="PTHR30007">
    <property type="entry name" value="PHP DOMAIN PROTEIN"/>
    <property type="match status" value="1"/>
</dbReference>
<evidence type="ECO:0000313" key="3">
    <source>
        <dbReference type="EMBL" id="GAX59037.1"/>
    </source>
</evidence>
<protein>
    <submittedName>
        <fullName evidence="3">Transposase</fullName>
    </submittedName>
</protein>
<feature type="domain" description="Transposase IS4-like" evidence="1">
    <location>
        <begin position="136"/>
        <end position="291"/>
    </location>
</feature>
<dbReference type="GO" id="GO:0004803">
    <property type="term" value="F:transposase activity"/>
    <property type="evidence" value="ECO:0007669"/>
    <property type="project" value="InterPro"/>
</dbReference>
<dbReference type="PANTHER" id="PTHR30007:SF0">
    <property type="entry name" value="TRANSPOSASE"/>
    <property type="match status" value="1"/>
</dbReference>
<dbReference type="STRING" id="1963.AQJ27_51310"/>
<dbReference type="InterPro" id="IPR002559">
    <property type="entry name" value="Transposase_11"/>
</dbReference>
<dbReference type="EMBL" id="BDQI01000093">
    <property type="protein sequence ID" value="GAX59037.1"/>
    <property type="molecule type" value="Genomic_DNA"/>
</dbReference>
<evidence type="ECO:0000313" key="4">
    <source>
        <dbReference type="Proteomes" id="UP000217446"/>
    </source>
</evidence>
<name>A0A286TT29_STROL</name>
<keyword evidence="4" id="KW-1185">Reference proteome</keyword>
<comment type="caution">
    <text evidence="3">The sequence shown here is derived from an EMBL/GenBank/DDBJ whole genome shotgun (WGS) entry which is preliminary data.</text>
</comment>
<reference evidence="4" key="1">
    <citation type="submission" date="2017-05" db="EMBL/GenBank/DDBJ databases">
        <title>Streptomyces olivochromogenes NBRC 3561 whole genome shotgun sequence.</title>
        <authorList>
            <person name="Dohra H."/>
            <person name="Kodani S."/>
        </authorList>
    </citation>
    <scope>NUCLEOTIDE SEQUENCE [LARGE SCALE GENOMIC DNA]</scope>
    <source>
        <strain evidence="4">NBRC 3561</strain>
    </source>
</reference>
<dbReference type="Pfam" id="PF01609">
    <property type="entry name" value="DDE_Tnp_1"/>
    <property type="match status" value="1"/>
</dbReference>
<accession>A0A286TT29</accession>
<evidence type="ECO:0000259" key="1">
    <source>
        <dbReference type="Pfam" id="PF01609"/>
    </source>
</evidence>
<dbReference type="AlphaFoldDB" id="A0A286TT29"/>
<organism evidence="3 4">
    <name type="scientific">Streptomyces olivochromogenes</name>
    <dbReference type="NCBI Taxonomy" id="1963"/>
    <lineage>
        <taxon>Bacteria</taxon>
        <taxon>Bacillati</taxon>
        <taxon>Actinomycetota</taxon>
        <taxon>Actinomycetes</taxon>
        <taxon>Kitasatosporales</taxon>
        <taxon>Streptomycetaceae</taxon>
        <taxon>Streptomyces</taxon>
    </lineage>
</organism>
<dbReference type="GO" id="GO:0006313">
    <property type="term" value="P:DNA transposition"/>
    <property type="evidence" value="ECO:0007669"/>
    <property type="project" value="InterPro"/>
</dbReference>
<gene>
    <name evidence="3" type="ORF">SO3561_10614</name>
</gene>
<proteinExistence type="predicted"/>
<sequence length="313" mass="35253">MSQSVASACVESNSLPPSCDCLAHRFGNAADGPERTPSYVSDMTEAEWRVVRPLLPIPAWLEGRGGRPEGYCHRVMLDAVRYVVDNGVKWANLPADFPPYRRVHAFARRWQVTGLLAELHDRLRDRVRRKEGRLPDPTAAIVDSQSVRAATNIPRPTSGWDGGKKVGGRKRHLVVDCLGLVLAVAVTPASVQDRDAAVGLLEWLRGQYFSTRLVWADGGYAGRLVDWAQDKLQLTLDIVRRTDDTTGFVVLPRRWVVERTLSWLMRSRRLVRDYETLPAMHEAMVLWSMTMLMSSRLAGRRPAAFRRSASRAR</sequence>
<dbReference type="Proteomes" id="UP000217446">
    <property type="component" value="Unassembled WGS sequence"/>
</dbReference>
<dbReference type="RefSeq" id="WP_067385990.1">
    <property type="nucleotide sequence ID" value="NZ_BDQI01000093.1"/>
</dbReference>